<dbReference type="SUPFAM" id="SSF47240">
    <property type="entry name" value="Ferritin-like"/>
    <property type="match status" value="1"/>
</dbReference>
<dbReference type="KEGG" id="coh:EAV92_17535"/>
<gene>
    <name evidence="4" type="ORF">EAV92_17535</name>
</gene>
<feature type="domain" description="Ferritin/DPS" evidence="3">
    <location>
        <begin position="17"/>
        <end position="158"/>
    </location>
</feature>
<dbReference type="Pfam" id="PF00210">
    <property type="entry name" value="Ferritin"/>
    <property type="match status" value="1"/>
</dbReference>
<evidence type="ECO:0000259" key="3">
    <source>
        <dbReference type="Pfam" id="PF00210"/>
    </source>
</evidence>
<dbReference type="GO" id="GO:0008199">
    <property type="term" value="F:ferric iron binding"/>
    <property type="evidence" value="ECO:0007669"/>
    <property type="project" value="InterPro"/>
</dbReference>
<reference evidence="4 5" key="1">
    <citation type="submission" date="2018-10" db="EMBL/GenBank/DDBJ databases">
        <title>Genome Sequence of Cohnella sp.</title>
        <authorList>
            <person name="Srinivasan S."/>
            <person name="Kim M.K."/>
        </authorList>
    </citation>
    <scope>NUCLEOTIDE SEQUENCE [LARGE SCALE GENOMIC DNA]</scope>
    <source>
        <strain evidence="4 5">18JY8-7</strain>
    </source>
</reference>
<comment type="similarity">
    <text evidence="1 2">Belongs to the Dps family.</text>
</comment>
<evidence type="ECO:0000313" key="5">
    <source>
        <dbReference type="Proteomes" id="UP000269097"/>
    </source>
</evidence>
<dbReference type="GO" id="GO:0016722">
    <property type="term" value="F:oxidoreductase activity, acting on metal ions"/>
    <property type="evidence" value="ECO:0007669"/>
    <property type="project" value="InterPro"/>
</dbReference>
<keyword evidence="5" id="KW-1185">Reference proteome</keyword>
<evidence type="ECO:0000256" key="2">
    <source>
        <dbReference type="RuleBase" id="RU003875"/>
    </source>
</evidence>
<evidence type="ECO:0000313" key="4">
    <source>
        <dbReference type="EMBL" id="AYQ74206.1"/>
    </source>
</evidence>
<dbReference type="PROSITE" id="PS00818">
    <property type="entry name" value="DPS_1"/>
    <property type="match status" value="1"/>
</dbReference>
<dbReference type="Gene3D" id="1.20.1260.10">
    <property type="match status" value="1"/>
</dbReference>
<dbReference type="PANTHER" id="PTHR42932">
    <property type="entry name" value="GENERAL STRESS PROTEIN 20U"/>
    <property type="match status" value="1"/>
</dbReference>
<dbReference type="PANTHER" id="PTHR42932:SF1">
    <property type="entry name" value="GENERAL STRESS PROTEIN 20U"/>
    <property type="match status" value="1"/>
</dbReference>
<name>A0A3G3K126_9BACL</name>
<dbReference type="InterPro" id="IPR012347">
    <property type="entry name" value="Ferritin-like"/>
</dbReference>
<proteinExistence type="inferred from homology"/>
<dbReference type="RefSeq" id="WP_123042287.1">
    <property type="nucleotide sequence ID" value="NZ_CP033433.1"/>
</dbReference>
<dbReference type="AlphaFoldDB" id="A0A3G3K126"/>
<dbReference type="PIRSF" id="PIRSF005900">
    <property type="entry name" value="Dps"/>
    <property type="match status" value="1"/>
</dbReference>
<dbReference type="InterPro" id="IPR008331">
    <property type="entry name" value="Ferritin_DPS_dom"/>
</dbReference>
<dbReference type="InterPro" id="IPR023188">
    <property type="entry name" value="DPS_DNA-bd_CS"/>
</dbReference>
<organism evidence="4 5">
    <name type="scientific">Cohnella candidum</name>
    <dbReference type="NCBI Taxonomy" id="2674991"/>
    <lineage>
        <taxon>Bacteria</taxon>
        <taxon>Bacillati</taxon>
        <taxon>Bacillota</taxon>
        <taxon>Bacilli</taxon>
        <taxon>Bacillales</taxon>
        <taxon>Paenibacillaceae</taxon>
        <taxon>Cohnella</taxon>
    </lineage>
</organism>
<dbReference type="PRINTS" id="PR01346">
    <property type="entry name" value="HELNAPAPROT"/>
</dbReference>
<sequence length="158" mass="17707">MAVKEKDLAKPAKQLQQTLNEQLANWSVAYFKLHHFHWYVKGPHFPVLHAKFEELYNLSALKLDELAERMLAIGLEPASTMKEYLSLASIKEGGKTGGNEADMLEIVVADFEKMAEGLKEAGTMAEEEAEDGPTADLLYGQVEELQKQIWMLKATLGK</sequence>
<dbReference type="PROSITE" id="PS00819">
    <property type="entry name" value="DPS_2"/>
    <property type="match status" value="1"/>
</dbReference>
<dbReference type="EMBL" id="CP033433">
    <property type="protein sequence ID" value="AYQ74206.1"/>
    <property type="molecule type" value="Genomic_DNA"/>
</dbReference>
<accession>A0A3G3K126</accession>
<dbReference type="InterPro" id="IPR002177">
    <property type="entry name" value="DPS_DNA-bd"/>
</dbReference>
<dbReference type="InterPro" id="IPR009078">
    <property type="entry name" value="Ferritin-like_SF"/>
</dbReference>
<evidence type="ECO:0000256" key="1">
    <source>
        <dbReference type="ARBA" id="ARBA00009497"/>
    </source>
</evidence>
<dbReference type="Proteomes" id="UP000269097">
    <property type="component" value="Chromosome"/>
</dbReference>
<dbReference type="CDD" id="cd01043">
    <property type="entry name" value="DPS"/>
    <property type="match status" value="1"/>
</dbReference>
<protein>
    <submittedName>
        <fullName evidence="4">DNA starvation/stationary phase protection protein</fullName>
    </submittedName>
</protein>